<dbReference type="SUPFAM" id="SSF89919">
    <property type="entry name" value="Ribosome-binding factor A, RbfA"/>
    <property type="match status" value="1"/>
</dbReference>
<dbReference type="OrthoDB" id="307788at2"/>
<dbReference type="GO" id="GO:0005829">
    <property type="term" value="C:cytosol"/>
    <property type="evidence" value="ECO:0007669"/>
    <property type="project" value="TreeGrafter"/>
</dbReference>
<dbReference type="Gene3D" id="3.30.300.20">
    <property type="match status" value="1"/>
</dbReference>
<evidence type="ECO:0000313" key="3">
    <source>
        <dbReference type="EMBL" id="OLU44025.1"/>
    </source>
</evidence>
<dbReference type="InterPro" id="IPR000238">
    <property type="entry name" value="RbfA"/>
</dbReference>
<dbReference type="STRING" id="1862672.BO225_11255"/>
<dbReference type="RefSeq" id="WP_076342328.1">
    <property type="nucleotide sequence ID" value="NZ_JBGNFS010000001.1"/>
</dbReference>
<comment type="subcellular location">
    <subcellularLocation>
        <location evidence="2">Cytoplasm</location>
    </subcellularLocation>
</comment>
<dbReference type="InterPro" id="IPR023799">
    <property type="entry name" value="RbfA_dom_sf"/>
</dbReference>
<dbReference type="Proteomes" id="UP000186705">
    <property type="component" value="Unassembled WGS sequence"/>
</dbReference>
<dbReference type="PANTHER" id="PTHR33515:SF1">
    <property type="entry name" value="RIBOSOME-BINDING FACTOR A, CHLOROPLASTIC-RELATED"/>
    <property type="match status" value="1"/>
</dbReference>
<gene>
    <name evidence="2" type="primary">rbfA</name>
    <name evidence="3" type="ORF">BO225_11255</name>
</gene>
<evidence type="ECO:0000313" key="4">
    <source>
        <dbReference type="Proteomes" id="UP000186705"/>
    </source>
</evidence>
<dbReference type="GO" id="GO:0030490">
    <property type="term" value="P:maturation of SSU-rRNA"/>
    <property type="evidence" value="ECO:0007669"/>
    <property type="project" value="UniProtKB-UniRule"/>
</dbReference>
<comment type="similarity">
    <text evidence="2">Belongs to the RbfA family.</text>
</comment>
<protein>
    <recommendedName>
        <fullName evidence="2">Ribosome-binding factor A</fullName>
    </recommendedName>
</protein>
<evidence type="ECO:0000256" key="1">
    <source>
        <dbReference type="ARBA" id="ARBA00022517"/>
    </source>
</evidence>
<reference evidence="3 4" key="1">
    <citation type="submission" date="2016-11" db="EMBL/GenBank/DDBJ databases">
        <title>Description of two novel members of the family Erysipelotrichaceae: Ileibacterium lipovorans gen. nov., sp. nov. and Dubosiella newyorkensis, gen. nov., sp. nov.</title>
        <authorList>
            <person name="Cox L.M."/>
            <person name="Sohn J."/>
            <person name="Tyrrell K.L."/>
            <person name="Citron D.M."/>
            <person name="Lawson P.A."/>
            <person name="Patel N.B."/>
            <person name="Iizumi T."/>
            <person name="Perez-Perez G.I."/>
            <person name="Goldstein E.J."/>
            <person name="Blaser M.J."/>
        </authorList>
    </citation>
    <scope>NUCLEOTIDE SEQUENCE [LARGE SCALE GENOMIC DNA]</scope>
    <source>
        <strain evidence="3 4">NYU-BL-A4</strain>
    </source>
</reference>
<comment type="subunit">
    <text evidence="2">Monomer. Binds 30S ribosomal subunits, but not 50S ribosomal subunits or 70S ribosomes.</text>
</comment>
<sequence>MATVKQDRMDSILTKEISRILQFELKNPKLGFVTVTDVHCTRDMSQAKVYVSFLGQQERNDAGMKILNQSKGFIRSTIAKNVKMRKVPELIFVQDTSLEQGRKIEKIIQEINEKEA</sequence>
<keyword evidence="1 2" id="KW-0690">Ribosome biogenesis</keyword>
<dbReference type="InterPro" id="IPR015946">
    <property type="entry name" value="KH_dom-like_a/b"/>
</dbReference>
<dbReference type="NCBIfam" id="TIGR00082">
    <property type="entry name" value="rbfA"/>
    <property type="match status" value="1"/>
</dbReference>
<dbReference type="PROSITE" id="PS01319">
    <property type="entry name" value="RBFA"/>
    <property type="match status" value="1"/>
</dbReference>
<keyword evidence="4" id="KW-1185">Reference proteome</keyword>
<dbReference type="Pfam" id="PF02033">
    <property type="entry name" value="RBFA"/>
    <property type="match status" value="1"/>
</dbReference>
<evidence type="ECO:0000256" key="2">
    <source>
        <dbReference type="HAMAP-Rule" id="MF_00003"/>
    </source>
</evidence>
<dbReference type="EMBL" id="MPKA01000135">
    <property type="protein sequence ID" value="OLU44025.1"/>
    <property type="molecule type" value="Genomic_DNA"/>
</dbReference>
<dbReference type="AlphaFoldDB" id="A0A1U7NJU0"/>
<dbReference type="GO" id="GO:0043024">
    <property type="term" value="F:ribosomal small subunit binding"/>
    <property type="evidence" value="ECO:0007669"/>
    <property type="project" value="TreeGrafter"/>
</dbReference>
<dbReference type="GeneID" id="78276507"/>
<accession>A0A1U7NJU0</accession>
<keyword evidence="2" id="KW-0963">Cytoplasm</keyword>
<name>A0A1U7NJU0_9FIRM</name>
<dbReference type="InterPro" id="IPR020053">
    <property type="entry name" value="Ribosome-bd_factorA_CS"/>
</dbReference>
<comment type="caution">
    <text evidence="3">The sequence shown here is derived from an EMBL/GenBank/DDBJ whole genome shotgun (WGS) entry which is preliminary data.</text>
</comment>
<dbReference type="PANTHER" id="PTHR33515">
    <property type="entry name" value="RIBOSOME-BINDING FACTOR A, CHLOROPLASTIC-RELATED"/>
    <property type="match status" value="1"/>
</dbReference>
<comment type="function">
    <text evidence="2">One of several proteins that assist in the late maturation steps of the functional core of the 30S ribosomal subunit. Associates with free 30S ribosomal subunits (but not with 30S subunits that are part of 70S ribosomes or polysomes). Required for efficient processing of 16S rRNA. May interact with the 5'-terminal helix region of 16S rRNA.</text>
</comment>
<organism evidence="3 4">
    <name type="scientific">Dubosiella newyorkensis</name>
    <dbReference type="NCBI Taxonomy" id="1862672"/>
    <lineage>
        <taxon>Bacteria</taxon>
        <taxon>Bacillati</taxon>
        <taxon>Bacillota</taxon>
        <taxon>Erysipelotrichia</taxon>
        <taxon>Erysipelotrichales</taxon>
        <taxon>Erysipelotrichaceae</taxon>
        <taxon>Dubosiella</taxon>
    </lineage>
</organism>
<dbReference type="HAMAP" id="MF_00003">
    <property type="entry name" value="RbfA"/>
    <property type="match status" value="1"/>
</dbReference>
<proteinExistence type="inferred from homology"/>